<dbReference type="GO" id="GO:0044205">
    <property type="term" value="P:'de novo' UMP biosynthetic process"/>
    <property type="evidence" value="ECO:0007669"/>
    <property type="project" value="UniProtKB-UniRule"/>
</dbReference>
<dbReference type="InterPro" id="IPR024403">
    <property type="entry name" value="DHOase_cat"/>
</dbReference>
<protein>
    <recommendedName>
        <fullName evidence="6">Dihydroorotase</fullName>
        <shortName evidence="6">DHOase</shortName>
        <ecNumber evidence="6">3.5.2.3</ecNumber>
    </recommendedName>
</protein>
<accession>A0A133KC29</accession>
<reference evidence="9" key="1">
    <citation type="submission" date="2016-01" db="EMBL/GenBank/DDBJ databases">
        <authorList>
            <person name="Mitreva M."/>
            <person name="Pepin K.H."/>
            <person name="Mihindukulasuriya K.A."/>
            <person name="Fulton R."/>
            <person name="Fronick C."/>
            <person name="O'Laughlin M."/>
            <person name="Miner T."/>
            <person name="Herter B."/>
            <person name="Rosa B.A."/>
            <person name="Cordes M."/>
            <person name="Tomlinson C."/>
            <person name="Wollam A."/>
            <person name="Palsikar V.B."/>
            <person name="Mardis E.R."/>
            <person name="Wilson R.K."/>
        </authorList>
    </citation>
    <scope>NUCLEOTIDE SEQUENCE [LARGE SCALE GENOMIC DNA]</scope>
    <source>
        <strain evidence="9">GED7749B</strain>
    </source>
</reference>
<dbReference type="UniPathway" id="UPA00070">
    <property type="reaction ID" value="UER00117"/>
</dbReference>
<feature type="binding site" evidence="6">
    <location>
        <position position="172"/>
    </location>
    <ligand>
        <name>Zn(2+)</name>
        <dbReference type="ChEBI" id="CHEBI:29105"/>
        <label>2</label>
    </ligand>
</feature>
<name>A0A133KC29_HEYCO</name>
<dbReference type="GO" id="GO:0004151">
    <property type="term" value="F:dihydroorotase activity"/>
    <property type="evidence" value="ECO:0007669"/>
    <property type="project" value="UniProtKB-UniRule"/>
</dbReference>
<evidence type="ECO:0000256" key="1">
    <source>
        <dbReference type="ARBA" id="ARBA00002368"/>
    </source>
</evidence>
<evidence type="ECO:0000256" key="6">
    <source>
        <dbReference type="HAMAP-Rule" id="MF_00220"/>
    </source>
</evidence>
<feature type="binding site" evidence="6">
    <location>
        <position position="252"/>
    </location>
    <ligand>
        <name>Zn(2+)</name>
        <dbReference type="ChEBI" id="CHEBI:29105"/>
        <label>2</label>
    </ligand>
</feature>
<dbReference type="EC" id="3.5.2.3" evidence="6"/>
<dbReference type="Proteomes" id="UP000070376">
    <property type="component" value="Unassembled WGS sequence"/>
</dbReference>
<evidence type="ECO:0000256" key="3">
    <source>
        <dbReference type="ARBA" id="ARBA00022723"/>
    </source>
</evidence>
<evidence type="ECO:0000313" key="9">
    <source>
        <dbReference type="Proteomes" id="UP000070376"/>
    </source>
</evidence>
<evidence type="ECO:0000313" key="8">
    <source>
        <dbReference type="EMBL" id="KWZ77123.1"/>
    </source>
</evidence>
<dbReference type="EMBL" id="LRPN01000177">
    <property type="protein sequence ID" value="KWZ77123.1"/>
    <property type="molecule type" value="Genomic_DNA"/>
</dbReference>
<gene>
    <name evidence="6" type="primary">pyrC</name>
    <name evidence="8" type="ORF">HMPREF3213_03312</name>
</gene>
<organism evidence="8 9">
    <name type="scientific">Heyndrickxia coagulans</name>
    <name type="common">Weizmannia coagulans</name>
    <dbReference type="NCBI Taxonomy" id="1398"/>
    <lineage>
        <taxon>Bacteria</taxon>
        <taxon>Bacillati</taxon>
        <taxon>Bacillota</taxon>
        <taxon>Bacilli</taxon>
        <taxon>Bacillales</taxon>
        <taxon>Bacillaceae</taxon>
        <taxon>Heyndrickxia</taxon>
    </lineage>
</organism>
<comment type="cofactor">
    <cofactor evidence="6">
        <name>Zn(2+)</name>
        <dbReference type="ChEBI" id="CHEBI:29105"/>
    </cofactor>
    <text evidence="6">Binds 2 Zn(2+) ions per subunit.</text>
</comment>
<feature type="binding site" evidence="6">
    <location>
        <position position="199"/>
    </location>
    <ligand>
        <name>Zn(2+)</name>
        <dbReference type="ChEBI" id="CHEBI:29105"/>
        <label>2</label>
    </ligand>
</feature>
<dbReference type="AlphaFoldDB" id="A0A133KC29"/>
<keyword evidence="3 6" id="KW-0479">Metal-binding</keyword>
<comment type="caution">
    <text evidence="8">The sequence shown here is derived from an EMBL/GenBank/DDBJ whole genome shotgun (WGS) entry which is preliminary data.</text>
</comment>
<dbReference type="Gene3D" id="3.20.20.140">
    <property type="entry name" value="Metal-dependent hydrolases"/>
    <property type="match status" value="1"/>
</dbReference>
<dbReference type="PATRIC" id="fig|1398.22.peg.3325"/>
<feature type="binding site" evidence="6">
    <location>
        <position position="82"/>
    </location>
    <ligand>
        <name>Zn(2+)</name>
        <dbReference type="ChEBI" id="CHEBI:29105"/>
        <label>1</label>
    </ligand>
</feature>
<comment type="function">
    <text evidence="1 6">Catalyzes the reversible cyclization of carbamoyl aspartate to dihydroorotate.</text>
</comment>
<dbReference type="Pfam" id="PF12890">
    <property type="entry name" value="DHOase"/>
    <property type="match status" value="1"/>
</dbReference>
<feature type="binding site" evidence="6">
    <location>
        <position position="172"/>
    </location>
    <ligand>
        <name>Zn(2+)</name>
        <dbReference type="ChEBI" id="CHEBI:29105"/>
        <label>1</label>
    </ligand>
</feature>
<dbReference type="CDD" id="cd01317">
    <property type="entry name" value="DHOase_IIa"/>
    <property type="match status" value="1"/>
</dbReference>
<dbReference type="PROSITE" id="PS00482">
    <property type="entry name" value="DIHYDROOROTASE_1"/>
    <property type="match status" value="1"/>
</dbReference>
<dbReference type="InterPro" id="IPR004722">
    <property type="entry name" value="DHOase"/>
</dbReference>
<feature type="binding site" evidence="6">
    <location>
        <position position="114"/>
    </location>
    <ligand>
        <name>substrate</name>
    </ligand>
</feature>
<dbReference type="NCBIfam" id="TIGR00857">
    <property type="entry name" value="pyrC_multi"/>
    <property type="match status" value="1"/>
</dbReference>
<evidence type="ECO:0000256" key="5">
    <source>
        <dbReference type="ARBA" id="ARBA00022975"/>
    </source>
</evidence>
<dbReference type="InterPro" id="IPR032466">
    <property type="entry name" value="Metal_Hydrolase"/>
</dbReference>
<dbReference type="InterPro" id="IPR002195">
    <property type="entry name" value="Dihydroorotase_CS"/>
</dbReference>
<comment type="similarity">
    <text evidence="2 6">Belongs to the metallo-dependent hydrolases superfamily. DHOase family. Class I DHOase subfamily.</text>
</comment>
<evidence type="ECO:0000256" key="2">
    <source>
        <dbReference type="ARBA" id="ARBA00010286"/>
    </source>
</evidence>
<dbReference type="HAMAP" id="MF_00220_B">
    <property type="entry name" value="PyrC_classI_B"/>
    <property type="match status" value="1"/>
</dbReference>
<keyword evidence="6" id="KW-0862">Zinc</keyword>
<keyword evidence="4 6" id="KW-0378">Hydrolase</keyword>
<feature type="binding site" evidence="6">
    <location>
        <begin position="82"/>
        <end position="84"/>
    </location>
    <ligand>
        <name>substrate</name>
    </ligand>
</feature>
<comment type="catalytic activity">
    <reaction evidence="6">
        <text>(S)-dihydroorotate + H2O = N-carbamoyl-L-aspartate + H(+)</text>
        <dbReference type="Rhea" id="RHEA:24296"/>
        <dbReference type="ChEBI" id="CHEBI:15377"/>
        <dbReference type="ChEBI" id="CHEBI:15378"/>
        <dbReference type="ChEBI" id="CHEBI:30864"/>
        <dbReference type="ChEBI" id="CHEBI:32814"/>
        <dbReference type="EC" id="3.5.2.3"/>
    </reaction>
</comment>
<proteinExistence type="inferred from homology"/>
<dbReference type="NCBIfam" id="NF006837">
    <property type="entry name" value="PRK09357.1-2"/>
    <property type="match status" value="1"/>
</dbReference>
<dbReference type="PANTHER" id="PTHR43668">
    <property type="entry name" value="ALLANTOINASE"/>
    <property type="match status" value="1"/>
</dbReference>
<dbReference type="PANTHER" id="PTHR43668:SF2">
    <property type="entry name" value="ALLANTOINASE"/>
    <property type="match status" value="1"/>
</dbReference>
<dbReference type="GO" id="GO:0008270">
    <property type="term" value="F:zinc ion binding"/>
    <property type="evidence" value="ECO:0007669"/>
    <property type="project" value="UniProtKB-UniRule"/>
</dbReference>
<dbReference type="GO" id="GO:0004038">
    <property type="term" value="F:allantoinase activity"/>
    <property type="evidence" value="ECO:0007669"/>
    <property type="project" value="TreeGrafter"/>
</dbReference>
<evidence type="ECO:0000256" key="4">
    <source>
        <dbReference type="ARBA" id="ARBA00022801"/>
    </source>
</evidence>
<feature type="binding site" evidence="6">
    <location>
        <position position="298"/>
    </location>
    <ligand>
        <name>substrate</name>
    </ligand>
</feature>
<dbReference type="GO" id="GO:0006145">
    <property type="term" value="P:purine nucleobase catabolic process"/>
    <property type="evidence" value="ECO:0007669"/>
    <property type="project" value="TreeGrafter"/>
</dbReference>
<dbReference type="SUPFAM" id="SSF51338">
    <property type="entry name" value="Composite domain of metallo-dependent hydrolases"/>
    <property type="match status" value="1"/>
</dbReference>
<feature type="binding site" evidence="6">
    <location>
        <position position="80"/>
    </location>
    <ligand>
        <name>Zn(2+)</name>
        <dbReference type="ChEBI" id="CHEBI:29105"/>
        <label>1</label>
    </ligand>
</feature>
<feature type="binding site" evidence="6">
    <location>
        <begin position="343"/>
        <end position="344"/>
    </location>
    <ligand>
        <name>substrate</name>
    </ligand>
</feature>
<sequence>MKNENCYGSRYFDKTEKVVCQVDWLIKGGMVLDEKGESVKRDIRIKDGKIAETGSELKEAGEQVYDATGLTVLPGFVDLHVHLREPGFEQKETIRTGTMAAAKGGFTTVAAMPNTKPVTDRPARLLSLKEKISRDAVVRVLPYAAITLDEKGGELVDFAGLKAAGAFAFTDDGVGVQEAGQMLAAMEQAKALGMAVVAHCEDNSLIRGGCVHDGSFAAAHGLKGIPSVCESVQIARDVLLAEHTGCHYHVCHISTKESVRVVRDAKRAGIPVTAEVTPHHLLLSEDDIPGPDANWKMNPPLRSKRDRDALIEGLLDGTIDFIATDHAPHTAEEKAKGIEQAPFGITGFETAFPLLYTHFVETGIFTLKQLVDWMTIKPASVFGLPYGTLKTGAPADITAVNLAEEKTIDPDRFLSKGKNTPFLGCVCKGFPQATWGSGKLVWEKELALK</sequence>
<dbReference type="PROSITE" id="PS00483">
    <property type="entry name" value="DIHYDROOROTASE_2"/>
    <property type="match status" value="1"/>
</dbReference>
<feature type="binding site" evidence="6">
    <location>
        <position position="329"/>
    </location>
    <ligand>
        <name>substrate</name>
    </ligand>
</feature>
<dbReference type="InterPro" id="IPR050138">
    <property type="entry name" value="DHOase/Allantoinase_Hydrolase"/>
</dbReference>
<dbReference type="GO" id="GO:0005737">
    <property type="term" value="C:cytoplasm"/>
    <property type="evidence" value="ECO:0007669"/>
    <property type="project" value="TreeGrafter"/>
</dbReference>
<evidence type="ECO:0000259" key="7">
    <source>
        <dbReference type="Pfam" id="PF12890"/>
    </source>
</evidence>
<feature type="domain" description="Dihydroorotase catalytic" evidence="7">
    <location>
        <begin position="72"/>
        <end position="258"/>
    </location>
</feature>
<feature type="active site" evidence="6">
    <location>
        <position position="325"/>
    </location>
</feature>
<dbReference type="SUPFAM" id="SSF51556">
    <property type="entry name" value="Metallo-dependent hydrolases"/>
    <property type="match status" value="1"/>
</dbReference>
<dbReference type="InterPro" id="IPR011059">
    <property type="entry name" value="Metal-dep_hydrolase_composite"/>
</dbReference>
<comment type="pathway">
    <text evidence="6">Pyrimidine metabolism; UMP biosynthesis via de novo pathway; (S)-dihydroorotate from bicarbonate: step 3/3.</text>
</comment>
<dbReference type="Gene3D" id="2.30.40.10">
    <property type="entry name" value="Urease, subunit C, domain 1"/>
    <property type="match status" value="1"/>
</dbReference>
<feature type="binding site" evidence="6">
    <location>
        <position position="325"/>
    </location>
    <ligand>
        <name>Zn(2+)</name>
        <dbReference type="ChEBI" id="CHEBI:29105"/>
        <label>1</label>
    </ligand>
</feature>
<keyword evidence="5 6" id="KW-0665">Pyrimidine biosynthesis</keyword>